<dbReference type="Gene3D" id="2.80.10.50">
    <property type="match status" value="1"/>
</dbReference>
<sequence length="186" mass="20503">MSNELSGKSETRHLDPGMYYVANNQNLDMALDLSGYDFATIIAYKKHGGDNQQWEFSKLGAVSWELEPDARARSLEDSMAKKFYVFNQPDAKGHIIQLNSSHPFKPTSLWRLIPVEPEKKASASDVLEFTTSAPKELKVEPPVITTADTIVDVEGLKLGGNGEMSITTTTTTVTTSVTKIKRLGIP</sequence>
<evidence type="ECO:0000313" key="1">
    <source>
        <dbReference type="EMBL" id="KAF8881704.1"/>
    </source>
</evidence>
<reference evidence="1" key="1">
    <citation type="submission" date="2020-11" db="EMBL/GenBank/DDBJ databases">
        <authorList>
            <consortium name="DOE Joint Genome Institute"/>
            <person name="Ahrendt S."/>
            <person name="Riley R."/>
            <person name="Andreopoulos W."/>
            <person name="LaButti K."/>
            <person name="Pangilinan J."/>
            <person name="Ruiz-duenas F.J."/>
            <person name="Barrasa J.M."/>
            <person name="Sanchez-Garcia M."/>
            <person name="Camarero S."/>
            <person name="Miyauchi S."/>
            <person name="Serrano A."/>
            <person name="Linde D."/>
            <person name="Babiker R."/>
            <person name="Drula E."/>
            <person name="Ayuso-Fernandez I."/>
            <person name="Pacheco R."/>
            <person name="Padilla G."/>
            <person name="Ferreira P."/>
            <person name="Barriuso J."/>
            <person name="Kellner H."/>
            <person name="Castanera R."/>
            <person name="Alfaro M."/>
            <person name="Ramirez L."/>
            <person name="Pisabarro A.G."/>
            <person name="Kuo A."/>
            <person name="Tritt A."/>
            <person name="Lipzen A."/>
            <person name="He G."/>
            <person name="Yan M."/>
            <person name="Ng V."/>
            <person name="Cullen D."/>
            <person name="Martin F."/>
            <person name="Rosso M.-N."/>
            <person name="Henrissat B."/>
            <person name="Hibbett D."/>
            <person name="Martinez A.T."/>
            <person name="Grigoriev I.V."/>
        </authorList>
    </citation>
    <scope>NUCLEOTIDE SEQUENCE</scope>
    <source>
        <strain evidence="1">AH 44721</strain>
    </source>
</reference>
<evidence type="ECO:0000313" key="2">
    <source>
        <dbReference type="Proteomes" id="UP000724874"/>
    </source>
</evidence>
<protein>
    <recommendedName>
        <fullName evidence="3">Ricin B lectin domain-containing protein</fullName>
    </recommendedName>
</protein>
<dbReference type="EMBL" id="JADNYJ010000129">
    <property type="protein sequence ID" value="KAF8881704.1"/>
    <property type="molecule type" value="Genomic_DNA"/>
</dbReference>
<dbReference type="AlphaFoldDB" id="A0A9P5NDB0"/>
<dbReference type="Proteomes" id="UP000724874">
    <property type="component" value="Unassembled WGS sequence"/>
</dbReference>
<organism evidence="1 2">
    <name type="scientific">Gymnopilus junonius</name>
    <name type="common">Spectacular rustgill mushroom</name>
    <name type="synonym">Gymnopilus spectabilis subsp. junonius</name>
    <dbReference type="NCBI Taxonomy" id="109634"/>
    <lineage>
        <taxon>Eukaryota</taxon>
        <taxon>Fungi</taxon>
        <taxon>Dikarya</taxon>
        <taxon>Basidiomycota</taxon>
        <taxon>Agaricomycotina</taxon>
        <taxon>Agaricomycetes</taxon>
        <taxon>Agaricomycetidae</taxon>
        <taxon>Agaricales</taxon>
        <taxon>Agaricineae</taxon>
        <taxon>Hymenogastraceae</taxon>
        <taxon>Gymnopilus</taxon>
    </lineage>
</organism>
<gene>
    <name evidence="1" type="ORF">CPB84DRAFT_1851504</name>
</gene>
<proteinExistence type="predicted"/>
<name>A0A9P5NDB0_GYMJU</name>
<accession>A0A9P5NDB0</accession>
<dbReference type="OrthoDB" id="3228793at2759"/>
<dbReference type="SUPFAM" id="SSF50370">
    <property type="entry name" value="Ricin B-like lectins"/>
    <property type="match status" value="1"/>
</dbReference>
<dbReference type="InterPro" id="IPR035992">
    <property type="entry name" value="Ricin_B-like_lectins"/>
</dbReference>
<evidence type="ECO:0008006" key="3">
    <source>
        <dbReference type="Google" id="ProtNLM"/>
    </source>
</evidence>
<keyword evidence="2" id="KW-1185">Reference proteome</keyword>
<comment type="caution">
    <text evidence="1">The sequence shown here is derived from an EMBL/GenBank/DDBJ whole genome shotgun (WGS) entry which is preliminary data.</text>
</comment>